<dbReference type="CDD" id="cd14014">
    <property type="entry name" value="STKc_PknB_like"/>
    <property type="match status" value="1"/>
</dbReference>
<dbReference type="SUPFAM" id="SSF56112">
    <property type="entry name" value="Protein kinase-like (PK-like)"/>
    <property type="match status" value="1"/>
</dbReference>
<proteinExistence type="inferred from homology"/>
<keyword evidence="3 9" id="KW-0418">Kinase</keyword>
<dbReference type="PROSITE" id="PS00107">
    <property type="entry name" value="PROTEIN_KINASE_ATP"/>
    <property type="match status" value="1"/>
</dbReference>
<evidence type="ECO:0000259" key="8">
    <source>
        <dbReference type="PROSITE" id="PS50011"/>
    </source>
</evidence>
<evidence type="ECO:0000256" key="7">
    <source>
        <dbReference type="SAM" id="MobiDB-lite"/>
    </source>
</evidence>
<dbReference type="Pfam" id="PF00069">
    <property type="entry name" value="Pkinase"/>
    <property type="match status" value="1"/>
</dbReference>
<dbReference type="InterPro" id="IPR050339">
    <property type="entry name" value="CC_SR_Kinase"/>
</dbReference>
<dbReference type="STRING" id="54.SAMN02745121_01649"/>
<dbReference type="InterPro" id="IPR011990">
    <property type="entry name" value="TPR-like_helical_dom_sf"/>
</dbReference>
<dbReference type="Pfam" id="PF13424">
    <property type="entry name" value="TPR_12"/>
    <property type="match status" value="1"/>
</dbReference>
<evidence type="ECO:0000256" key="2">
    <source>
        <dbReference type="ARBA" id="ARBA00022741"/>
    </source>
</evidence>
<evidence type="ECO:0000256" key="3">
    <source>
        <dbReference type="ARBA" id="ARBA00022777"/>
    </source>
</evidence>
<dbReference type="PANTHER" id="PTHR11042">
    <property type="entry name" value="EUKARYOTIC TRANSLATION INITIATION FACTOR 2-ALPHA KINASE EIF2-ALPHA KINASE -RELATED"/>
    <property type="match status" value="1"/>
</dbReference>
<dbReference type="Gene3D" id="3.30.200.20">
    <property type="entry name" value="Phosphorylase Kinase, domain 1"/>
    <property type="match status" value="1"/>
</dbReference>
<dbReference type="InterPro" id="IPR019734">
    <property type="entry name" value="TPR_rpt"/>
</dbReference>
<comment type="similarity">
    <text evidence="5">Belongs to the protein kinase superfamily. Ser/Thr protein kinase family. GCN2 subfamily.</text>
</comment>
<dbReference type="GO" id="GO:0005737">
    <property type="term" value="C:cytoplasm"/>
    <property type="evidence" value="ECO:0007669"/>
    <property type="project" value="TreeGrafter"/>
</dbReference>
<evidence type="ECO:0000313" key="9">
    <source>
        <dbReference type="EMBL" id="SFD79753.1"/>
    </source>
</evidence>
<name>A0A1I1VF82_9BACT</name>
<dbReference type="AlphaFoldDB" id="A0A1I1VF82"/>
<sequence length="937" mass="99929">MGAMPVQPGIDGDASTICADLLSARSRPEPTAETGGESALSTEAAAEANGGARRGRGPAAGDEIGDFTLLRRLGEGGMGVVFAAWSHKLARRVAIKIPTRSLDEVVRARIIREAQSLAQVDHPNVVRVYEIGEEGENLFIAMELVEGVTLRKWQTEAPRGWREIVQMYLQAGQGLAAAHHEGLLHRDFKPSNILVDGEGRVRLIDFGLARMRDSSRDIAATVDGDEPSGPEFVLTSRAGTPRYMAPELYDTGATVDARSDQYSFCVALWEALFGELPDWRRSAPQPRAVPAWLLAALRRGLALDRADRFPTMDALLAELTAGLQPRRRRPLAVVGLAAALGAGLGAALQGSGTADACADPAALAEAVWPAEQRAALRSAGESGMSIETWFSEHVLQWAEARAQACRAGARWDEAARARAQTCLDERERALRAVAGALVDAQSPASEPAAGSGQRLDDPPGAPAVPELGRGWDGRLALWDRALPPAADCVDPRRLAFTVAPPVHIDLAETTWLEEQLQSGAALALAGDPATAAARLYPARARAEQVGDRWRAARADLALGVAAMHVGDEAGARRRFEAAASDAGAVGDDFLVADAWRWLVFVDAARDPDPEHALLLLPHAESTLYRIGQATGARMVDLQLSAAWAELRRGDLDAAHARLARALQHGQVDEALAARILRHHAEQAHQRGQHLPAVDLARQALSLQLRREGPDSRGVADTRQSLARYQLAAGQYAEAEANLRAALTVAADDPDARERASLELDLAVVHYTRGDLASARAAAERAAAAFAAVVDPSAGRADRIALAKLRGDLSLGTDDRAALRSYEAGLALVAAGPELPETRDNAVAMRVGLAAARQGLGDLPGAADAIRRALAELRGVSPAVAAYAWGTAAELELERGHRREAEAHCRRALALLPDDDATARELRQLLVRIRASGHARRK</sequence>
<dbReference type="InterPro" id="IPR000719">
    <property type="entry name" value="Prot_kinase_dom"/>
</dbReference>
<reference evidence="10" key="1">
    <citation type="submission" date="2016-10" db="EMBL/GenBank/DDBJ databases">
        <authorList>
            <person name="Varghese N."/>
            <person name="Submissions S."/>
        </authorList>
    </citation>
    <scope>NUCLEOTIDE SEQUENCE [LARGE SCALE GENOMIC DNA]</scope>
    <source>
        <strain evidence="10">ATCC 25963</strain>
    </source>
</reference>
<keyword evidence="9" id="KW-0723">Serine/threonine-protein kinase</keyword>
<dbReference type="PROSITE" id="PS00108">
    <property type="entry name" value="PROTEIN_KINASE_ST"/>
    <property type="match status" value="1"/>
</dbReference>
<dbReference type="InterPro" id="IPR008271">
    <property type="entry name" value="Ser/Thr_kinase_AS"/>
</dbReference>
<keyword evidence="2 6" id="KW-0547">Nucleotide-binding</keyword>
<gene>
    <name evidence="9" type="ORF">SAMN02745121_01649</name>
</gene>
<feature type="compositionally biased region" description="Low complexity" evidence="7">
    <location>
        <begin position="37"/>
        <end position="59"/>
    </location>
</feature>
<keyword evidence="4 6" id="KW-0067">ATP-binding</keyword>
<feature type="region of interest" description="Disordered" evidence="7">
    <location>
        <begin position="26"/>
        <end position="59"/>
    </location>
</feature>
<keyword evidence="1" id="KW-0808">Transferase</keyword>
<dbReference type="SMART" id="SM00028">
    <property type="entry name" value="TPR"/>
    <property type="match status" value="4"/>
</dbReference>
<dbReference type="GO" id="GO:0004674">
    <property type="term" value="F:protein serine/threonine kinase activity"/>
    <property type="evidence" value="ECO:0007669"/>
    <property type="project" value="UniProtKB-KW"/>
</dbReference>
<feature type="region of interest" description="Disordered" evidence="7">
    <location>
        <begin position="441"/>
        <end position="466"/>
    </location>
</feature>
<organism evidence="9 10">
    <name type="scientific">Nannocystis exedens</name>
    <dbReference type="NCBI Taxonomy" id="54"/>
    <lineage>
        <taxon>Bacteria</taxon>
        <taxon>Pseudomonadati</taxon>
        <taxon>Myxococcota</taxon>
        <taxon>Polyangia</taxon>
        <taxon>Nannocystales</taxon>
        <taxon>Nannocystaceae</taxon>
        <taxon>Nannocystis</taxon>
    </lineage>
</organism>
<feature type="domain" description="Protein kinase" evidence="8">
    <location>
        <begin position="67"/>
        <end position="340"/>
    </location>
</feature>
<protein>
    <submittedName>
        <fullName evidence="9">Serine/threonine protein kinase</fullName>
    </submittedName>
</protein>
<dbReference type="InterPro" id="IPR017441">
    <property type="entry name" value="Protein_kinase_ATP_BS"/>
</dbReference>
<dbReference type="PROSITE" id="PS50011">
    <property type="entry name" value="PROTEIN_KINASE_DOM"/>
    <property type="match status" value="1"/>
</dbReference>
<feature type="binding site" evidence="6">
    <location>
        <position position="96"/>
    </location>
    <ligand>
        <name>ATP</name>
        <dbReference type="ChEBI" id="CHEBI:30616"/>
    </ligand>
</feature>
<evidence type="ECO:0000313" key="10">
    <source>
        <dbReference type="Proteomes" id="UP000199400"/>
    </source>
</evidence>
<dbReference type="Gene3D" id="1.25.40.10">
    <property type="entry name" value="Tetratricopeptide repeat domain"/>
    <property type="match status" value="2"/>
</dbReference>
<evidence type="ECO:0000256" key="1">
    <source>
        <dbReference type="ARBA" id="ARBA00022679"/>
    </source>
</evidence>
<dbReference type="InterPro" id="IPR011009">
    <property type="entry name" value="Kinase-like_dom_sf"/>
</dbReference>
<evidence type="ECO:0000256" key="4">
    <source>
        <dbReference type="ARBA" id="ARBA00022840"/>
    </source>
</evidence>
<dbReference type="SUPFAM" id="SSF48452">
    <property type="entry name" value="TPR-like"/>
    <property type="match status" value="2"/>
</dbReference>
<evidence type="ECO:0000256" key="5">
    <source>
        <dbReference type="ARBA" id="ARBA00037982"/>
    </source>
</evidence>
<dbReference type="GO" id="GO:0005524">
    <property type="term" value="F:ATP binding"/>
    <property type="evidence" value="ECO:0007669"/>
    <property type="project" value="UniProtKB-UniRule"/>
</dbReference>
<dbReference type="EMBL" id="FOMX01000004">
    <property type="protein sequence ID" value="SFD79753.1"/>
    <property type="molecule type" value="Genomic_DNA"/>
</dbReference>
<dbReference type="Gene3D" id="1.10.510.10">
    <property type="entry name" value="Transferase(Phosphotransferase) domain 1"/>
    <property type="match status" value="1"/>
</dbReference>
<dbReference type="Proteomes" id="UP000199400">
    <property type="component" value="Unassembled WGS sequence"/>
</dbReference>
<keyword evidence="10" id="KW-1185">Reference proteome</keyword>
<accession>A0A1I1VF82</accession>
<dbReference type="OrthoDB" id="5405194at2"/>
<evidence type="ECO:0000256" key="6">
    <source>
        <dbReference type="PROSITE-ProRule" id="PRU10141"/>
    </source>
</evidence>